<sequence length="288" mass="31805">MSSSETKKTGAAVEKKTAAAIKSDYEDTISSLEAQVSSLEADLELKKQEIEDINRSIIFLFRIASYRYDEMMKSVADESFDTTGEIASVGRELHIPENNIFRGIINVMDPLTIEAIKPHSVNKYMTSRIQKVQARFLEYYQDNDDMTEEVKRGFIVPTRATNAPGGAYRKSTVTELCYCLERMITTICKTAAKSTTPAEPAETVPENALLSFIVDALASEISRQKERDTRNLSIINTIERLVDKKGSAKPASTAAAVEKTVEPDAAATAPGKKRGRPPKVAVVTEDQE</sequence>
<evidence type="ECO:0000256" key="2">
    <source>
        <dbReference type="SAM" id="MobiDB-lite"/>
    </source>
</evidence>
<accession>A0A6J6F913</accession>
<gene>
    <name evidence="3" type="ORF">UFOPK1726_01079</name>
</gene>
<dbReference type="EMBL" id="CAEZTT010000150">
    <property type="protein sequence ID" value="CAB4583603.1"/>
    <property type="molecule type" value="Genomic_DNA"/>
</dbReference>
<feature type="region of interest" description="Disordered" evidence="2">
    <location>
        <begin position="245"/>
        <end position="288"/>
    </location>
</feature>
<evidence type="ECO:0000313" key="3">
    <source>
        <dbReference type="EMBL" id="CAB4583603.1"/>
    </source>
</evidence>
<evidence type="ECO:0000256" key="1">
    <source>
        <dbReference type="SAM" id="Coils"/>
    </source>
</evidence>
<name>A0A6J6F913_9ZZZZ</name>
<proteinExistence type="predicted"/>
<dbReference type="AlphaFoldDB" id="A0A6J6F913"/>
<organism evidence="3">
    <name type="scientific">freshwater metagenome</name>
    <dbReference type="NCBI Taxonomy" id="449393"/>
    <lineage>
        <taxon>unclassified sequences</taxon>
        <taxon>metagenomes</taxon>
        <taxon>ecological metagenomes</taxon>
    </lineage>
</organism>
<keyword evidence="1" id="KW-0175">Coiled coil</keyword>
<reference evidence="3" key="1">
    <citation type="submission" date="2020-05" db="EMBL/GenBank/DDBJ databases">
        <authorList>
            <person name="Chiriac C."/>
            <person name="Salcher M."/>
            <person name="Ghai R."/>
            <person name="Kavagutti S V."/>
        </authorList>
    </citation>
    <scope>NUCLEOTIDE SEQUENCE</scope>
</reference>
<protein>
    <submittedName>
        <fullName evidence="3">Unannotated protein</fullName>
    </submittedName>
</protein>
<feature type="coiled-coil region" evidence="1">
    <location>
        <begin position="22"/>
        <end position="56"/>
    </location>
</feature>